<accession>A0A5B7HF36</accession>
<keyword evidence="2" id="KW-1185">Reference proteome</keyword>
<evidence type="ECO:0000313" key="1">
    <source>
        <dbReference type="EMBL" id="MPC71361.1"/>
    </source>
</evidence>
<sequence>MLGKVKGERLLPPCAVSPCCRPVPVPAVTPHQGSNGYDEVRHCDTLTSKGFYHFKLSER</sequence>
<reference evidence="1 2" key="1">
    <citation type="submission" date="2019-05" db="EMBL/GenBank/DDBJ databases">
        <title>Another draft genome of Portunus trituberculatus and its Hox gene families provides insights of decapod evolution.</title>
        <authorList>
            <person name="Jeong J.-H."/>
            <person name="Song I."/>
            <person name="Kim S."/>
            <person name="Choi T."/>
            <person name="Kim D."/>
            <person name="Ryu S."/>
            <person name="Kim W."/>
        </authorList>
    </citation>
    <scope>NUCLEOTIDE SEQUENCE [LARGE SCALE GENOMIC DNA]</scope>
    <source>
        <tissue evidence="1">Muscle</tissue>
    </source>
</reference>
<organism evidence="1 2">
    <name type="scientific">Portunus trituberculatus</name>
    <name type="common">Swimming crab</name>
    <name type="synonym">Neptunus trituberculatus</name>
    <dbReference type="NCBI Taxonomy" id="210409"/>
    <lineage>
        <taxon>Eukaryota</taxon>
        <taxon>Metazoa</taxon>
        <taxon>Ecdysozoa</taxon>
        <taxon>Arthropoda</taxon>
        <taxon>Crustacea</taxon>
        <taxon>Multicrustacea</taxon>
        <taxon>Malacostraca</taxon>
        <taxon>Eumalacostraca</taxon>
        <taxon>Eucarida</taxon>
        <taxon>Decapoda</taxon>
        <taxon>Pleocyemata</taxon>
        <taxon>Brachyura</taxon>
        <taxon>Eubrachyura</taxon>
        <taxon>Portunoidea</taxon>
        <taxon>Portunidae</taxon>
        <taxon>Portuninae</taxon>
        <taxon>Portunus</taxon>
    </lineage>
</organism>
<proteinExistence type="predicted"/>
<comment type="caution">
    <text evidence="1">The sequence shown here is derived from an EMBL/GenBank/DDBJ whole genome shotgun (WGS) entry which is preliminary data.</text>
</comment>
<dbReference type="EMBL" id="VSRR010032744">
    <property type="protein sequence ID" value="MPC71361.1"/>
    <property type="molecule type" value="Genomic_DNA"/>
</dbReference>
<name>A0A5B7HF36_PORTR</name>
<dbReference type="AlphaFoldDB" id="A0A5B7HF36"/>
<protein>
    <submittedName>
        <fullName evidence="1">Uncharacterized protein</fullName>
    </submittedName>
</protein>
<dbReference type="Proteomes" id="UP000324222">
    <property type="component" value="Unassembled WGS sequence"/>
</dbReference>
<gene>
    <name evidence="1" type="ORF">E2C01_065638</name>
</gene>
<evidence type="ECO:0000313" key="2">
    <source>
        <dbReference type="Proteomes" id="UP000324222"/>
    </source>
</evidence>